<proteinExistence type="predicted"/>
<dbReference type="Proteomes" id="UP000069241">
    <property type="component" value="Chromosome"/>
</dbReference>
<reference evidence="3" key="1">
    <citation type="submission" date="2016-02" db="EMBL/GenBank/DDBJ databases">
        <authorList>
            <person name="Holder M.E."/>
            <person name="Ajami N.J."/>
            <person name="Petrosino J.F."/>
        </authorList>
    </citation>
    <scope>NUCLEOTIDE SEQUENCE [LARGE SCALE GENOMIC DNA]</scope>
    <source>
        <strain evidence="3">CCUG 45958</strain>
    </source>
</reference>
<sequence length="105" mass="10754">MDASLIAHAARMIQDAVCSPAAVETQAGPAAVIILADPMPLWLFPALFLAGMLSQTAGLFLHRRSALISGAVLVLTAAALDRDLTLAVGQILATAGLLYCGGRPS</sequence>
<keyword evidence="1" id="KW-1133">Transmembrane helix</keyword>
<dbReference type="EMBL" id="CP014229">
    <property type="protein sequence ID" value="AMD89678.1"/>
    <property type="molecule type" value="Genomic_DNA"/>
</dbReference>
<keyword evidence="1" id="KW-0812">Transmembrane</keyword>
<dbReference type="KEGG" id="dfi:AXF13_05875"/>
<keyword evidence="1" id="KW-0472">Membrane</keyword>
<gene>
    <name evidence="2" type="ORF">AXF13_05875</name>
</gene>
<evidence type="ECO:0000313" key="3">
    <source>
        <dbReference type="Proteomes" id="UP000069241"/>
    </source>
</evidence>
<keyword evidence="3" id="KW-1185">Reference proteome</keyword>
<feature type="transmembrane region" description="Helical" evidence="1">
    <location>
        <begin position="42"/>
        <end position="61"/>
    </location>
</feature>
<dbReference type="AlphaFoldDB" id="A0A0X8JIZ4"/>
<evidence type="ECO:0000313" key="2">
    <source>
        <dbReference type="EMBL" id="AMD89678.1"/>
    </source>
</evidence>
<organism evidence="2 3">
    <name type="scientific">Desulfovibrio fairfieldensis</name>
    <dbReference type="NCBI Taxonomy" id="44742"/>
    <lineage>
        <taxon>Bacteria</taxon>
        <taxon>Pseudomonadati</taxon>
        <taxon>Thermodesulfobacteriota</taxon>
        <taxon>Desulfovibrionia</taxon>
        <taxon>Desulfovibrionales</taxon>
        <taxon>Desulfovibrionaceae</taxon>
        <taxon>Desulfovibrio</taxon>
    </lineage>
</organism>
<name>A0A0X8JIZ4_9BACT</name>
<dbReference type="RefSeq" id="WP_062252022.1">
    <property type="nucleotide sequence ID" value="NZ_CP014229.1"/>
</dbReference>
<accession>A0A0X8JIZ4</accession>
<protein>
    <submittedName>
        <fullName evidence="2">Uncharacterized protein</fullName>
    </submittedName>
</protein>
<evidence type="ECO:0000256" key="1">
    <source>
        <dbReference type="SAM" id="Phobius"/>
    </source>
</evidence>